<dbReference type="AlphaFoldDB" id="A0A397UT14"/>
<accession>A0A397UT14</accession>
<comment type="caution">
    <text evidence="2">The sequence shown here is derived from an EMBL/GenBank/DDBJ whole genome shotgun (WGS) entry which is preliminary data.</text>
</comment>
<dbReference type="InterPro" id="IPR000210">
    <property type="entry name" value="BTB/POZ_dom"/>
</dbReference>
<protein>
    <recommendedName>
        <fullName evidence="1">BTB domain-containing protein</fullName>
    </recommendedName>
</protein>
<dbReference type="EMBL" id="QKWP01000974">
    <property type="protein sequence ID" value="RIB12952.1"/>
    <property type="molecule type" value="Genomic_DNA"/>
</dbReference>
<dbReference type="Proteomes" id="UP000266673">
    <property type="component" value="Unassembled WGS sequence"/>
</dbReference>
<dbReference type="CDD" id="cd18186">
    <property type="entry name" value="BTB_POZ_ZBTB_KLHL-like"/>
    <property type="match status" value="1"/>
</dbReference>
<dbReference type="OrthoDB" id="408604at2759"/>
<proteinExistence type="predicted"/>
<dbReference type="Pfam" id="PF00651">
    <property type="entry name" value="BTB"/>
    <property type="match status" value="1"/>
</dbReference>
<dbReference type="InterPro" id="IPR011333">
    <property type="entry name" value="SKP1/BTB/POZ_sf"/>
</dbReference>
<keyword evidence="3" id="KW-1185">Reference proteome</keyword>
<gene>
    <name evidence="2" type="ORF">C2G38_1773348</name>
</gene>
<name>A0A397UT14_9GLOM</name>
<dbReference type="Gene3D" id="3.30.710.10">
    <property type="entry name" value="Potassium Channel Kv1.1, Chain A"/>
    <property type="match status" value="1"/>
</dbReference>
<evidence type="ECO:0000313" key="2">
    <source>
        <dbReference type="EMBL" id="RIB12952.1"/>
    </source>
</evidence>
<dbReference type="PROSITE" id="PS50097">
    <property type="entry name" value="BTB"/>
    <property type="match status" value="1"/>
</dbReference>
<feature type="domain" description="BTB" evidence="1">
    <location>
        <begin position="19"/>
        <end position="81"/>
    </location>
</feature>
<sequence>MNNSIIIDFLNLLENPEGYNVKIIVGKEPNIKEFKAHSSILTSRSDYFENAFSSRWARVENGIIIFNKPNFSPPVFEVLLK</sequence>
<evidence type="ECO:0000313" key="3">
    <source>
        <dbReference type="Proteomes" id="UP000266673"/>
    </source>
</evidence>
<reference evidence="2 3" key="1">
    <citation type="submission" date="2018-06" db="EMBL/GenBank/DDBJ databases">
        <title>Comparative genomics reveals the genomic features of Rhizophagus irregularis, R. cerebriforme, R. diaphanum and Gigaspora rosea, and their symbiotic lifestyle signature.</title>
        <authorList>
            <person name="Morin E."/>
            <person name="San Clemente H."/>
            <person name="Chen E.C.H."/>
            <person name="De La Providencia I."/>
            <person name="Hainaut M."/>
            <person name="Kuo A."/>
            <person name="Kohler A."/>
            <person name="Murat C."/>
            <person name="Tang N."/>
            <person name="Roy S."/>
            <person name="Loubradou J."/>
            <person name="Henrissat B."/>
            <person name="Grigoriev I.V."/>
            <person name="Corradi N."/>
            <person name="Roux C."/>
            <person name="Martin F.M."/>
        </authorList>
    </citation>
    <scope>NUCLEOTIDE SEQUENCE [LARGE SCALE GENOMIC DNA]</scope>
    <source>
        <strain evidence="2 3">DAOM 194757</strain>
    </source>
</reference>
<organism evidence="2 3">
    <name type="scientific">Gigaspora rosea</name>
    <dbReference type="NCBI Taxonomy" id="44941"/>
    <lineage>
        <taxon>Eukaryota</taxon>
        <taxon>Fungi</taxon>
        <taxon>Fungi incertae sedis</taxon>
        <taxon>Mucoromycota</taxon>
        <taxon>Glomeromycotina</taxon>
        <taxon>Glomeromycetes</taxon>
        <taxon>Diversisporales</taxon>
        <taxon>Gigasporaceae</taxon>
        <taxon>Gigaspora</taxon>
    </lineage>
</organism>
<dbReference type="STRING" id="44941.A0A397UT14"/>
<evidence type="ECO:0000259" key="1">
    <source>
        <dbReference type="PROSITE" id="PS50097"/>
    </source>
</evidence>
<dbReference type="SUPFAM" id="SSF54695">
    <property type="entry name" value="POZ domain"/>
    <property type="match status" value="1"/>
</dbReference>